<dbReference type="GO" id="GO:0008270">
    <property type="term" value="F:zinc ion binding"/>
    <property type="evidence" value="ECO:0007669"/>
    <property type="project" value="UniProtKB-KW"/>
</dbReference>
<dbReference type="InterPro" id="IPR043359">
    <property type="entry name" value="GLI-like"/>
</dbReference>
<dbReference type="PANTHER" id="PTHR45718:SF7">
    <property type="entry name" value="C2H2-TYPE DOMAIN-CONTAINING PROTEIN"/>
    <property type="match status" value="1"/>
</dbReference>
<reference evidence="10 11" key="1">
    <citation type="submission" date="2020-12" db="EMBL/GenBank/DDBJ databases">
        <title>Metabolic potential, ecology and presence of endohyphal bacteria is reflected in genomic diversity of Mucoromycotina.</title>
        <authorList>
            <person name="Muszewska A."/>
            <person name="Okrasinska A."/>
            <person name="Steczkiewicz K."/>
            <person name="Drgas O."/>
            <person name="Orlowska M."/>
            <person name="Perlinska-Lenart U."/>
            <person name="Aleksandrzak-Piekarczyk T."/>
            <person name="Szatraj K."/>
            <person name="Zielenkiewicz U."/>
            <person name="Pilsyk S."/>
            <person name="Malc E."/>
            <person name="Mieczkowski P."/>
            <person name="Kruszewska J.S."/>
            <person name="Biernat P."/>
            <person name="Pawlowska J."/>
        </authorList>
    </citation>
    <scope>NUCLEOTIDE SEQUENCE [LARGE SCALE GENOMIC DNA]</scope>
    <source>
        <strain evidence="10 11">CBS 142.35</strain>
    </source>
</reference>
<dbReference type="GO" id="GO:0000978">
    <property type="term" value="F:RNA polymerase II cis-regulatory region sequence-specific DNA binding"/>
    <property type="evidence" value="ECO:0007669"/>
    <property type="project" value="TreeGrafter"/>
</dbReference>
<accession>A0A8H7S448</accession>
<feature type="non-terminal residue" evidence="10">
    <location>
        <position position="1"/>
    </location>
</feature>
<feature type="domain" description="C2H2-type" evidence="9">
    <location>
        <begin position="183"/>
        <end position="212"/>
    </location>
</feature>
<feature type="region of interest" description="Disordered" evidence="8">
    <location>
        <begin position="247"/>
        <end position="268"/>
    </location>
</feature>
<dbReference type="Pfam" id="PF00096">
    <property type="entry name" value="zf-C2H2"/>
    <property type="match status" value="2"/>
</dbReference>
<dbReference type="EMBL" id="JAEPRB010000100">
    <property type="protein sequence ID" value="KAG2221778.1"/>
    <property type="molecule type" value="Genomic_DNA"/>
</dbReference>
<feature type="compositionally biased region" description="Low complexity" evidence="8">
    <location>
        <begin position="247"/>
        <end position="263"/>
    </location>
</feature>
<dbReference type="Gene3D" id="3.30.160.60">
    <property type="entry name" value="Classic Zinc Finger"/>
    <property type="match status" value="4"/>
</dbReference>
<feature type="compositionally biased region" description="Low complexity" evidence="8">
    <location>
        <begin position="57"/>
        <end position="73"/>
    </location>
</feature>
<feature type="region of interest" description="Disordered" evidence="8">
    <location>
        <begin position="198"/>
        <end position="229"/>
    </location>
</feature>
<evidence type="ECO:0000256" key="2">
    <source>
        <dbReference type="ARBA" id="ARBA00022723"/>
    </source>
</evidence>
<name>A0A8H7S448_9FUNG</name>
<dbReference type="OrthoDB" id="654211at2759"/>
<dbReference type="InterPro" id="IPR056436">
    <property type="entry name" value="Znf-C2H2_ZIC1-5/GLI1-3-like"/>
</dbReference>
<dbReference type="Pfam" id="PF23561">
    <property type="entry name" value="zf-C2H2_15"/>
    <property type="match status" value="1"/>
</dbReference>
<evidence type="ECO:0000256" key="6">
    <source>
        <dbReference type="ARBA" id="ARBA00023242"/>
    </source>
</evidence>
<evidence type="ECO:0000256" key="5">
    <source>
        <dbReference type="ARBA" id="ARBA00022833"/>
    </source>
</evidence>
<comment type="caution">
    <text evidence="10">The sequence shown here is derived from an EMBL/GenBank/DDBJ whole genome shotgun (WGS) entry which is preliminary data.</text>
</comment>
<gene>
    <name evidence="10" type="ORF">INT45_003418</name>
</gene>
<dbReference type="SMART" id="SM00355">
    <property type="entry name" value="ZnF_C2H2"/>
    <property type="match status" value="4"/>
</dbReference>
<feature type="region of interest" description="Disordered" evidence="8">
    <location>
        <begin position="57"/>
        <end position="82"/>
    </location>
</feature>
<keyword evidence="11" id="KW-1185">Reference proteome</keyword>
<dbReference type="FunFam" id="3.30.160.60:FF:000125">
    <property type="entry name" value="Putative zinc finger protein 143"/>
    <property type="match status" value="1"/>
</dbReference>
<comment type="subcellular location">
    <subcellularLocation>
        <location evidence="1">Nucleus</location>
    </subcellularLocation>
</comment>
<feature type="domain" description="C2H2-type" evidence="9">
    <location>
        <begin position="153"/>
        <end position="182"/>
    </location>
</feature>
<protein>
    <recommendedName>
        <fullName evidence="9">C2H2-type domain-containing protein</fullName>
    </recommendedName>
</protein>
<sequence>MDIPYYHEDSIIPTIGASTKLTPAGMSLTNHDTMMYYPPEIFSSAYSPNHCRVTSTNTTNNNTITHTVTPTTNSDSPASVGSGDNEHRCRWIKCGVRTATLDQLILHIREDHVGSGKPAYFCFWAGCPRSKKPFTKRHKMHNHMRTHTGERPFQCTVQGCSKRFSRPDSLSTHIKTHSNIRPYHCAVPGCGKAYFHSRSLRKHTRSHEEQQQQQKQQQQLNRHHQPHYQQRHNVTATSTTVNNTLSHHTNVIPTTTPTTTVTTSYPAGPDPRFFPIMDPSSYF</sequence>
<keyword evidence="2" id="KW-0479">Metal-binding</keyword>
<proteinExistence type="predicted"/>
<keyword evidence="4 7" id="KW-0863">Zinc-finger</keyword>
<dbReference type="PANTHER" id="PTHR45718">
    <property type="entry name" value="TRANSCRIPTIONAL ACTIVATOR CUBITUS INTERRUPTUS"/>
    <property type="match status" value="1"/>
</dbReference>
<evidence type="ECO:0000256" key="8">
    <source>
        <dbReference type="SAM" id="MobiDB-lite"/>
    </source>
</evidence>
<dbReference type="InterPro" id="IPR013087">
    <property type="entry name" value="Znf_C2H2_type"/>
</dbReference>
<keyword evidence="3" id="KW-0677">Repeat</keyword>
<evidence type="ECO:0000313" key="11">
    <source>
        <dbReference type="Proteomes" id="UP000646827"/>
    </source>
</evidence>
<evidence type="ECO:0000313" key="10">
    <source>
        <dbReference type="EMBL" id="KAG2221778.1"/>
    </source>
</evidence>
<evidence type="ECO:0000259" key="9">
    <source>
        <dbReference type="PROSITE" id="PS50157"/>
    </source>
</evidence>
<evidence type="ECO:0000256" key="3">
    <source>
        <dbReference type="ARBA" id="ARBA00022737"/>
    </source>
</evidence>
<evidence type="ECO:0000256" key="4">
    <source>
        <dbReference type="ARBA" id="ARBA00022771"/>
    </source>
</evidence>
<evidence type="ECO:0000256" key="7">
    <source>
        <dbReference type="PROSITE-ProRule" id="PRU00042"/>
    </source>
</evidence>
<keyword evidence="6" id="KW-0539">Nucleus</keyword>
<dbReference type="GO" id="GO:0005634">
    <property type="term" value="C:nucleus"/>
    <property type="evidence" value="ECO:0007669"/>
    <property type="project" value="UniProtKB-SubCell"/>
</dbReference>
<feature type="domain" description="C2H2-type" evidence="9">
    <location>
        <begin position="125"/>
        <end position="152"/>
    </location>
</feature>
<organism evidence="10 11">
    <name type="scientific">Circinella minor</name>
    <dbReference type="NCBI Taxonomy" id="1195481"/>
    <lineage>
        <taxon>Eukaryota</taxon>
        <taxon>Fungi</taxon>
        <taxon>Fungi incertae sedis</taxon>
        <taxon>Mucoromycota</taxon>
        <taxon>Mucoromycotina</taxon>
        <taxon>Mucoromycetes</taxon>
        <taxon>Mucorales</taxon>
        <taxon>Lichtheimiaceae</taxon>
        <taxon>Circinella</taxon>
    </lineage>
</organism>
<dbReference type="GO" id="GO:0000981">
    <property type="term" value="F:DNA-binding transcription factor activity, RNA polymerase II-specific"/>
    <property type="evidence" value="ECO:0007669"/>
    <property type="project" value="TreeGrafter"/>
</dbReference>
<dbReference type="AlphaFoldDB" id="A0A8H7S448"/>
<dbReference type="PROSITE" id="PS50157">
    <property type="entry name" value="ZINC_FINGER_C2H2_2"/>
    <property type="match status" value="3"/>
</dbReference>
<dbReference type="PROSITE" id="PS00028">
    <property type="entry name" value="ZINC_FINGER_C2H2_1"/>
    <property type="match status" value="2"/>
</dbReference>
<dbReference type="SUPFAM" id="SSF57667">
    <property type="entry name" value="beta-beta-alpha zinc fingers"/>
    <property type="match status" value="3"/>
</dbReference>
<keyword evidence="5" id="KW-0862">Zinc</keyword>
<dbReference type="InterPro" id="IPR036236">
    <property type="entry name" value="Znf_C2H2_sf"/>
</dbReference>
<evidence type="ECO:0000256" key="1">
    <source>
        <dbReference type="ARBA" id="ARBA00004123"/>
    </source>
</evidence>
<dbReference type="Proteomes" id="UP000646827">
    <property type="component" value="Unassembled WGS sequence"/>
</dbReference>